<reference evidence="2" key="1">
    <citation type="submission" date="2018-05" db="EMBL/GenBank/DDBJ databases">
        <title>Azospirillum thermophila sp. nov., a novel isolated from hot spring.</title>
        <authorList>
            <person name="Zhao Z."/>
        </authorList>
    </citation>
    <scope>NUCLEOTIDE SEQUENCE [LARGE SCALE GENOMIC DNA]</scope>
    <source>
        <strain evidence="2">CFH 70021</strain>
    </source>
</reference>
<dbReference type="EMBL" id="CP029352">
    <property type="protein sequence ID" value="AWK84871.1"/>
    <property type="molecule type" value="Genomic_DNA"/>
</dbReference>
<accession>A0A2S2CK59</accession>
<name>A0A2S2CK59_9PROT</name>
<sequence length="89" mass="9810">MEDPMAVILTFPHSSPKRTPTRAALDAADLPFLQEDEAAGEMARMMEQHRAAQRQLEAFNRQCEAVFAAASRVGGEILPFRLDRPAGEA</sequence>
<organism evidence="1 2">
    <name type="scientific">Azospirillum thermophilum</name>
    <dbReference type="NCBI Taxonomy" id="2202148"/>
    <lineage>
        <taxon>Bacteria</taxon>
        <taxon>Pseudomonadati</taxon>
        <taxon>Pseudomonadota</taxon>
        <taxon>Alphaproteobacteria</taxon>
        <taxon>Rhodospirillales</taxon>
        <taxon>Azospirillaceae</taxon>
        <taxon>Azospirillum</taxon>
    </lineage>
</organism>
<evidence type="ECO:0000313" key="2">
    <source>
        <dbReference type="Proteomes" id="UP000245629"/>
    </source>
</evidence>
<dbReference type="AlphaFoldDB" id="A0A2S2CK59"/>
<protein>
    <submittedName>
        <fullName evidence="1">Uncharacterized protein</fullName>
    </submittedName>
</protein>
<dbReference type="Proteomes" id="UP000245629">
    <property type="component" value="Chromosome 1"/>
</dbReference>
<evidence type="ECO:0000313" key="1">
    <source>
        <dbReference type="EMBL" id="AWK84871.1"/>
    </source>
</evidence>
<keyword evidence="2" id="KW-1185">Reference proteome</keyword>
<dbReference type="KEGG" id="azz:DEW08_00510"/>
<gene>
    <name evidence="1" type="ORF">DEW08_00510</name>
</gene>
<proteinExistence type="predicted"/>